<accession>A0A6A2YLW9</accession>
<dbReference type="AlphaFoldDB" id="A0A6A2YLW9"/>
<evidence type="ECO:0000256" key="2">
    <source>
        <dbReference type="ARBA" id="ARBA00022676"/>
    </source>
</evidence>
<reference evidence="5" key="1">
    <citation type="submission" date="2019-09" db="EMBL/GenBank/DDBJ databases">
        <title>Draft genome information of white flower Hibiscus syriacus.</title>
        <authorList>
            <person name="Kim Y.-M."/>
        </authorList>
    </citation>
    <scope>NUCLEOTIDE SEQUENCE [LARGE SCALE GENOMIC DNA]</scope>
    <source>
        <strain evidence="5">YM2019G1</strain>
    </source>
</reference>
<sequence length="341" mass="37729">MGSLVTLATPKCFSKQMAKAYNISDQSIPVGDGFLRLESYKDGMTTMSRDLHNWTKYMVSYVAESLGIPSAILWVQSCACFAVYYHYNQGLVAFPSKSDPAIDVKLPAMPVLKHDEIPSFLHHSTLYACLGRPFLFCTIKTVGPMFKYPQVPDSTVVGDTVNEIAQALLTICMSFLWVMKPWPEKSGLPLHTLPEGFLREVGDNGKIVRWSLQEKVLTHPLVSCFLSHCGWNSTMEALSSGVPVVAFPQWGDQVTNVVYLVDVFKTGARLCCGEAETRIVPKEEMEKCLLEATTGPKAVDLKSNALKWKVAAEAAVVDDGSSIRNIQAFIDEFLQESKPSM</sequence>
<dbReference type="Gene3D" id="3.40.50.2000">
    <property type="entry name" value="Glycogen Phosphorylase B"/>
    <property type="match status" value="3"/>
</dbReference>
<dbReference type="SUPFAM" id="SSF53756">
    <property type="entry name" value="UDP-Glycosyltransferase/glycogen phosphorylase"/>
    <property type="match status" value="1"/>
</dbReference>
<dbReference type="Pfam" id="PF00201">
    <property type="entry name" value="UDPGT"/>
    <property type="match status" value="1"/>
</dbReference>
<comment type="caution">
    <text evidence="5">The sequence shown here is derived from an EMBL/GenBank/DDBJ whole genome shotgun (WGS) entry which is preliminary data.</text>
</comment>
<comment type="similarity">
    <text evidence="1 4">Belongs to the UDP-glycosyltransferase family.</text>
</comment>
<evidence type="ECO:0000256" key="3">
    <source>
        <dbReference type="ARBA" id="ARBA00022679"/>
    </source>
</evidence>
<dbReference type="InterPro" id="IPR035595">
    <property type="entry name" value="UDP_glycos_trans_CS"/>
</dbReference>
<proteinExistence type="inferred from homology"/>
<dbReference type="PANTHER" id="PTHR11926">
    <property type="entry name" value="GLUCOSYL/GLUCURONOSYL TRANSFERASES"/>
    <property type="match status" value="1"/>
</dbReference>
<gene>
    <name evidence="5" type="ORF">F3Y22_tig00111392pilonHSYRG00652</name>
</gene>
<keyword evidence="6" id="KW-1185">Reference proteome</keyword>
<keyword evidence="3 4" id="KW-0808">Transferase</keyword>
<protein>
    <submittedName>
        <fullName evidence="5">Monovalent cation:proton antiporter</fullName>
    </submittedName>
</protein>
<dbReference type="CDD" id="cd03784">
    <property type="entry name" value="GT1_Gtf-like"/>
    <property type="match status" value="1"/>
</dbReference>
<evidence type="ECO:0000313" key="6">
    <source>
        <dbReference type="Proteomes" id="UP000436088"/>
    </source>
</evidence>
<keyword evidence="2 4" id="KW-0328">Glycosyltransferase</keyword>
<evidence type="ECO:0000313" key="5">
    <source>
        <dbReference type="EMBL" id="KAE8680326.1"/>
    </source>
</evidence>
<evidence type="ECO:0000256" key="4">
    <source>
        <dbReference type="RuleBase" id="RU003718"/>
    </source>
</evidence>
<dbReference type="PANTHER" id="PTHR11926:SF986">
    <property type="entry name" value="UDP-GLYCOSYLTRANSFERASE 84A1"/>
    <property type="match status" value="1"/>
</dbReference>
<dbReference type="GO" id="GO:0080044">
    <property type="term" value="F:quercetin 7-O-glucosyltransferase activity"/>
    <property type="evidence" value="ECO:0007669"/>
    <property type="project" value="TreeGrafter"/>
</dbReference>
<dbReference type="InterPro" id="IPR002213">
    <property type="entry name" value="UDP_glucos_trans"/>
</dbReference>
<dbReference type="GO" id="GO:0080043">
    <property type="term" value="F:quercetin 3-O-glucosyltransferase activity"/>
    <property type="evidence" value="ECO:0007669"/>
    <property type="project" value="TreeGrafter"/>
</dbReference>
<name>A0A6A2YLW9_HIBSY</name>
<organism evidence="5 6">
    <name type="scientific">Hibiscus syriacus</name>
    <name type="common">Rose of Sharon</name>
    <dbReference type="NCBI Taxonomy" id="106335"/>
    <lineage>
        <taxon>Eukaryota</taxon>
        <taxon>Viridiplantae</taxon>
        <taxon>Streptophyta</taxon>
        <taxon>Embryophyta</taxon>
        <taxon>Tracheophyta</taxon>
        <taxon>Spermatophyta</taxon>
        <taxon>Magnoliopsida</taxon>
        <taxon>eudicotyledons</taxon>
        <taxon>Gunneridae</taxon>
        <taxon>Pentapetalae</taxon>
        <taxon>rosids</taxon>
        <taxon>malvids</taxon>
        <taxon>Malvales</taxon>
        <taxon>Malvaceae</taxon>
        <taxon>Malvoideae</taxon>
        <taxon>Hibiscus</taxon>
    </lineage>
</organism>
<dbReference type="EMBL" id="VEPZ02001327">
    <property type="protein sequence ID" value="KAE8680326.1"/>
    <property type="molecule type" value="Genomic_DNA"/>
</dbReference>
<evidence type="ECO:0000256" key="1">
    <source>
        <dbReference type="ARBA" id="ARBA00009995"/>
    </source>
</evidence>
<dbReference type="PROSITE" id="PS00375">
    <property type="entry name" value="UDPGT"/>
    <property type="match status" value="1"/>
</dbReference>
<dbReference type="Proteomes" id="UP000436088">
    <property type="component" value="Unassembled WGS sequence"/>
</dbReference>